<dbReference type="InterPro" id="IPR017951">
    <property type="entry name" value="Urease_asu_c"/>
</dbReference>
<proteinExistence type="predicted"/>
<gene>
    <name evidence="4" type="ORF">C8A05DRAFT_36934</name>
</gene>
<evidence type="ECO:0000313" key="5">
    <source>
        <dbReference type="Proteomes" id="UP001303889"/>
    </source>
</evidence>
<comment type="caution">
    <text evidence="2">Lacks conserved residue(s) required for the propagation of feature annotation.</text>
</comment>
<dbReference type="PANTHER" id="PTHR33569">
    <property type="entry name" value="UREASE"/>
    <property type="match status" value="1"/>
</dbReference>
<dbReference type="InterPro" id="IPR050069">
    <property type="entry name" value="Urease_subunit"/>
</dbReference>
<dbReference type="GO" id="GO:0009039">
    <property type="term" value="F:urease activity"/>
    <property type="evidence" value="ECO:0007669"/>
    <property type="project" value="InterPro"/>
</dbReference>
<dbReference type="PANTHER" id="PTHR33569:SF1">
    <property type="entry name" value="UREASE"/>
    <property type="match status" value="1"/>
</dbReference>
<organism evidence="4 5">
    <name type="scientific">Staphylotrichum tortipilum</name>
    <dbReference type="NCBI Taxonomy" id="2831512"/>
    <lineage>
        <taxon>Eukaryota</taxon>
        <taxon>Fungi</taxon>
        <taxon>Dikarya</taxon>
        <taxon>Ascomycota</taxon>
        <taxon>Pezizomycotina</taxon>
        <taxon>Sordariomycetes</taxon>
        <taxon>Sordariomycetidae</taxon>
        <taxon>Sordariales</taxon>
        <taxon>Chaetomiaceae</taxon>
        <taxon>Staphylotrichum</taxon>
    </lineage>
</organism>
<dbReference type="PROSITE" id="PS51368">
    <property type="entry name" value="UREASE_3"/>
    <property type="match status" value="1"/>
</dbReference>
<dbReference type="Proteomes" id="UP001303889">
    <property type="component" value="Unassembled WGS sequence"/>
</dbReference>
<dbReference type="Gene3D" id="2.30.40.10">
    <property type="entry name" value="Urease, subunit C, domain 1"/>
    <property type="match status" value="1"/>
</dbReference>
<keyword evidence="5" id="KW-1185">Reference proteome</keyword>
<name>A0AAN6MEP9_9PEZI</name>
<evidence type="ECO:0000256" key="1">
    <source>
        <dbReference type="ARBA" id="ARBA00022801"/>
    </source>
</evidence>
<evidence type="ECO:0000256" key="2">
    <source>
        <dbReference type="PROSITE-ProRule" id="PRU00700"/>
    </source>
</evidence>
<dbReference type="InterPro" id="IPR032466">
    <property type="entry name" value="Metal_Hydrolase"/>
</dbReference>
<evidence type="ECO:0000259" key="3">
    <source>
        <dbReference type="PROSITE" id="PS51368"/>
    </source>
</evidence>
<dbReference type="AlphaFoldDB" id="A0AAN6MEP9"/>
<evidence type="ECO:0000313" key="4">
    <source>
        <dbReference type="EMBL" id="KAK3899455.1"/>
    </source>
</evidence>
<reference evidence="4" key="1">
    <citation type="journal article" date="2023" name="Mol. Phylogenet. Evol.">
        <title>Genome-scale phylogeny and comparative genomics of the fungal order Sordariales.</title>
        <authorList>
            <person name="Hensen N."/>
            <person name="Bonometti L."/>
            <person name="Westerberg I."/>
            <person name="Brannstrom I.O."/>
            <person name="Guillou S."/>
            <person name="Cros-Aarteil S."/>
            <person name="Calhoun S."/>
            <person name="Haridas S."/>
            <person name="Kuo A."/>
            <person name="Mondo S."/>
            <person name="Pangilinan J."/>
            <person name="Riley R."/>
            <person name="LaButti K."/>
            <person name="Andreopoulos B."/>
            <person name="Lipzen A."/>
            <person name="Chen C."/>
            <person name="Yan M."/>
            <person name="Daum C."/>
            <person name="Ng V."/>
            <person name="Clum A."/>
            <person name="Steindorff A."/>
            <person name="Ohm R.A."/>
            <person name="Martin F."/>
            <person name="Silar P."/>
            <person name="Natvig D.O."/>
            <person name="Lalanne C."/>
            <person name="Gautier V."/>
            <person name="Ament-Velasquez S.L."/>
            <person name="Kruys A."/>
            <person name="Hutchinson M.I."/>
            <person name="Powell A.J."/>
            <person name="Barry K."/>
            <person name="Miller A.N."/>
            <person name="Grigoriev I.V."/>
            <person name="Debuchy R."/>
            <person name="Gladieux P."/>
            <person name="Hiltunen Thoren M."/>
            <person name="Johannesson H."/>
        </authorList>
    </citation>
    <scope>NUCLEOTIDE SEQUENCE</scope>
    <source>
        <strain evidence="4">CBS 103.79</strain>
    </source>
</reference>
<dbReference type="InterPro" id="IPR011059">
    <property type="entry name" value="Metal-dep_hydrolase_composite"/>
</dbReference>
<dbReference type="EMBL" id="MU855783">
    <property type="protein sequence ID" value="KAK3899455.1"/>
    <property type="molecule type" value="Genomic_DNA"/>
</dbReference>
<accession>A0AAN6MEP9</accession>
<dbReference type="SUPFAM" id="SSF51556">
    <property type="entry name" value="Metallo-dependent hydrolases"/>
    <property type="match status" value="1"/>
</dbReference>
<protein>
    <recommendedName>
        <fullName evidence="3">Urease domain-containing protein</fullName>
    </recommendedName>
</protein>
<keyword evidence="1" id="KW-0378">Hydrolase</keyword>
<reference evidence="4" key="2">
    <citation type="submission" date="2023-05" db="EMBL/GenBank/DDBJ databases">
        <authorList>
            <consortium name="Lawrence Berkeley National Laboratory"/>
            <person name="Steindorff A."/>
            <person name="Hensen N."/>
            <person name="Bonometti L."/>
            <person name="Westerberg I."/>
            <person name="Brannstrom I.O."/>
            <person name="Guillou S."/>
            <person name="Cros-Aarteil S."/>
            <person name="Calhoun S."/>
            <person name="Haridas S."/>
            <person name="Kuo A."/>
            <person name="Mondo S."/>
            <person name="Pangilinan J."/>
            <person name="Riley R."/>
            <person name="Labutti K."/>
            <person name="Andreopoulos B."/>
            <person name="Lipzen A."/>
            <person name="Chen C."/>
            <person name="Yanf M."/>
            <person name="Daum C."/>
            <person name="Ng V."/>
            <person name="Clum A."/>
            <person name="Ohm R."/>
            <person name="Martin F."/>
            <person name="Silar P."/>
            <person name="Natvig D."/>
            <person name="Lalanne C."/>
            <person name="Gautier V."/>
            <person name="Ament-Velasquez S.L."/>
            <person name="Kruys A."/>
            <person name="Hutchinson M.I."/>
            <person name="Powell A.J."/>
            <person name="Barry K."/>
            <person name="Miller A.N."/>
            <person name="Grigoriev I.V."/>
            <person name="Debuchy R."/>
            <person name="Gladieux P."/>
            <person name="Thoren M.H."/>
            <person name="Johannesson H."/>
        </authorList>
    </citation>
    <scope>NUCLEOTIDE SEQUENCE</scope>
    <source>
        <strain evidence="4">CBS 103.79</strain>
    </source>
</reference>
<sequence>GDPNASIPTVQPLIARPMFAAHIPSLSVAFVSQSSIDNGAVASYGLGKRIVPVKNCRTIGKKDLKFNGVMPRMRVDPESYVVEADGEVCGGEPIGELPLTQAYFVY</sequence>
<feature type="non-terminal residue" evidence="4">
    <location>
        <position position="1"/>
    </location>
</feature>
<dbReference type="GO" id="GO:0016151">
    <property type="term" value="F:nickel cation binding"/>
    <property type="evidence" value="ECO:0007669"/>
    <property type="project" value="InterPro"/>
</dbReference>
<dbReference type="Gene3D" id="3.20.20.140">
    <property type="entry name" value="Metal-dependent hydrolases"/>
    <property type="match status" value="1"/>
</dbReference>
<comment type="caution">
    <text evidence="4">The sequence shown here is derived from an EMBL/GenBank/DDBJ whole genome shotgun (WGS) entry which is preliminary data.</text>
</comment>
<feature type="domain" description="Urease" evidence="3">
    <location>
        <begin position="1"/>
        <end position="106"/>
    </location>
</feature>